<dbReference type="PANTHER" id="PTHR43429">
    <property type="entry name" value="PYRIDINE NUCLEOTIDE-DISULFIDE OXIDOREDUCTASE DOMAIN-CONTAINING"/>
    <property type="match status" value="1"/>
</dbReference>
<organism evidence="7 8">
    <name type="scientific">Lacticaseibacillus paracasei subsp. paracasei Lpp123</name>
    <dbReference type="NCBI Taxonomy" id="1256201"/>
    <lineage>
        <taxon>Bacteria</taxon>
        <taxon>Bacillati</taxon>
        <taxon>Bacillota</taxon>
        <taxon>Bacilli</taxon>
        <taxon>Lactobacillales</taxon>
        <taxon>Lactobacillaceae</taxon>
        <taxon>Lacticaseibacillus</taxon>
    </lineage>
</organism>
<evidence type="ECO:0000256" key="5">
    <source>
        <dbReference type="ARBA" id="ARBA00023284"/>
    </source>
</evidence>
<keyword evidence="4" id="KW-0560">Oxidoreductase</keyword>
<evidence type="ECO:0000256" key="1">
    <source>
        <dbReference type="ARBA" id="ARBA00001974"/>
    </source>
</evidence>
<accession>A0A829GGK8</accession>
<comment type="caution">
    <text evidence="7">The sequence shown here is derived from an EMBL/GenBank/DDBJ whole genome shotgun (WGS) entry which is preliminary data.</text>
</comment>
<dbReference type="Gene3D" id="3.50.50.60">
    <property type="entry name" value="FAD/NAD(P)-binding domain"/>
    <property type="match status" value="1"/>
</dbReference>
<gene>
    <name evidence="7" type="ORF">Lpp123_10616</name>
</gene>
<evidence type="ECO:0000313" key="7">
    <source>
        <dbReference type="EMBL" id="EPC52405.1"/>
    </source>
</evidence>
<evidence type="ECO:0000256" key="4">
    <source>
        <dbReference type="ARBA" id="ARBA00023002"/>
    </source>
</evidence>
<dbReference type="Proteomes" id="UP000014316">
    <property type="component" value="Unassembled WGS sequence"/>
</dbReference>
<evidence type="ECO:0000256" key="3">
    <source>
        <dbReference type="ARBA" id="ARBA00022827"/>
    </source>
</evidence>
<dbReference type="InterPro" id="IPR036188">
    <property type="entry name" value="FAD/NAD-bd_sf"/>
</dbReference>
<proteinExistence type="predicted"/>
<feature type="non-terminal residue" evidence="7">
    <location>
        <position position="110"/>
    </location>
</feature>
<feature type="domain" description="FAD/NAD(P)-binding" evidence="6">
    <location>
        <begin position="4"/>
        <end position="107"/>
    </location>
</feature>
<dbReference type="EMBL" id="ANJW01000628">
    <property type="protein sequence ID" value="EPC52405.1"/>
    <property type="molecule type" value="Genomic_DNA"/>
</dbReference>
<dbReference type="GO" id="GO:0016491">
    <property type="term" value="F:oxidoreductase activity"/>
    <property type="evidence" value="ECO:0007669"/>
    <property type="project" value="UniProtKB-KW"/>
</dbReference>
<comment type="cofactor">
    <cofactor evidence="1">
        <name>FAD</name>
        <dbReference type="ChEBI" id="CHEBI:57692"/>
    </cofactor>
</comment>
<dbReference type="SUPFAM" id="SSF51905">
    <property type="entry name" value="FAD/NAD(P)-binding domain"/>
    <property type="match status" value="1"/>
</dbReference>
<keyword evidence="3" id="KW-0274">FAD</keyword>
<reference evidence="7 8" key="1">
    <citation type="journal article" date="2013" name="PLoS ONE">
        <title>Lactobacillus paracasei comparative genomics: towards species pan-genome definition and exploitation of diversity.</title>
        <authorList>
            <person name="Smokvina T."/>
            <person name="Wels M."/>
            <person name="Polka J."/>
            <person name="Chervaux C."/>
            <person name="Brisse S."/>
            <person name="Boekhorst J."/>
            <person name="van Hylckama Vlieg J.E."/>
            <person name="Siezen R.J."/>
        </authorList>
    </citation>
    <scope>NUCLEOTIDE SEQUENCE [LARGE SCALE GENOMIC DNA]</scope>
    <source>
        <strain evidence="7 8">Lpp123</strain>
    </source>
</reference>
<name>A0A829GGK8_LACPA</name>
<dbReference type="InterPro" id="IPR050260">
    <property type="entry name" value="FAD-bd_OxRdtase"/>
</dbReference>
<protein>
    <submittedName>
        <fullName evidence="7">NADH oxidase</fullName>
    </submittedName>
</protein>
<keyword evidence="2" id="KW-0285">Flavoprotein</keyword>
<evidence type="ECO:0000256" key="2">
    <source>
        <dbReference type="ARBA" id="ARBA00022630"/>
    </source>
</evidence>
<sequence>MSKKIIVVGGVAGGASVAARARRLDESAKIIMYEKGPNVSFSNCALPYHLSGMIPNADDIVLMDPVQFKRQYNIDAIVNHEVISIDAVNRAVTIKNMQTGETAIDHYDVF</sequence>
<dbReference type="Pfam" id="PF07992">
    <property type="entry name" value="Pyr_redox_2"/>
    <property type="match status" value="1"/>
</dbReference>
<dbReference type="InterPro" id="IPR023753">
    <property type="entry name" value="FAD/NAD-binding_dom"/>
</dbReference>
<dbReference type="PANTHER" id="PTHR43429:SF1">
    <property type="entry name" value="NAD(P)H SULFUR OXIDOREDUCTASE (COA-DEPENDENT)"/>
    <property type="match status" value="1"/>
</dbReference>
<evidence type="ECO:0000259" key="6">
    <source>
        <dbReference type="Pfam" id="PF07992"/>
    </source>
</evidence>
<keyword evidence="5" id="KW-0676">Redox-active center</keyword>
<evidence type="ECO:0000313" key="8">
    <source>
        <dbReference type="Proteomes" id="UP000014316"/>
    </source>
</evidence>
<dbReference type="AlphaFoldDB" id="A0A829GGK8"/>